<dbReference type="PATRIC" id="fig|243090.15.peg.3909"/>
<dbReference type="PANTHER" id="PTHR37833:SF1">
    <property type="entry name" value="SIGNAL PEPTIDE PROTEIN"/>
    <property type="match status" value="1"/>
</dbReference>
<sequence length="396" mass="43318">MMSITGKFLLVGILLASVLGGLSTGLATIVTYAPYGVSKTERAEYEKKVSLIKREEALRKEAQSMGLPQAVLPSTRYDFGLVDPHTTASHAFEIWNHGAGPLTIDVAETTCKCTVGSAQKGTLAPGEKTSVTLTWNTGQKSEQYEQAARVITNDPTREVIDLTVSGVVRTELFVPAKGVFHSGDAGEVVESTLLIYSQQHDDIAVVGAESDLVGFDWESNVVPSDSQPSLSEQQPTVINQVKLRCRAQKPGRFQGEVKLHLLVNGESDVIEKSVELTGRVHAPISFHSPMLHSRDGLDLGTLGNDQEHEFHLIVRKHFDEERALSVLDVSPKSLDVSIEPTSRFGDYRLTIRIPKGIPSTIFNLDQKRGYVQIGDPENEDFSNWFPLIGAVVANDE</sequence>
<dbReference type="HOGENOM" id="CLU_696129_0_0_0"/>
<dbReference type="OrthoDB" id="270309at2"/>
<accession>Q7UG64</accession>
<reference evidence="1 2" key="1">
    <citation type="journal article" date="2003" name="Proc. Natl. Acad. Sci. U.S.A.">
        <title>Complete genome sequence of the marine planctomycete Pirellula sp. strain 1.</title>
        <authorList>
            <person name="Gloeckner F.O."/>
            <person name="Kube M."/>
            <person name="Bauer M."/>
            <person name="Teeling H."/>
            <person name="Lombardot T."/>
            <person name="Ludwig W."/>
            <person name="Gade D."/>
            <person name="Beck A."/>
            <person name="Borzym K."/>
            <person name="Heitmann K."/>
            <person name="Rabus R."/>
            <person name="Schlesner H."/>
            <person name="Amann R."/>
            <person name="Reinhardt R."/>
        </authorList>
    </citation>
    <scope>NUCLEOTIDE SEQUENCE [LARGE SCALE GENOMIC DNA]</scope>
    <source>
        <strain evidence="2">DSM 10527 / NCIMB 13988 / SH1</strain>
    </source>
</reference>
<evidence type="ECO:0000313" key="2">
    <source>
        <dbReference type="Proteomes" id="UP000001025"/>
    </source>
</evidence>
<dbReference type="Pfam" id="PF07610">
    <property type="entry name" value="DUF1573"/>
    <property type="match status" value="1"/>
</dbReference>
<dbReference type="PANTHER" id="PTHR37833">
    <property type="entry name" value="LIPOPROTEIN-RELATED"/>
    <property type="match status" value="1"/>
</dbReference>
<dbReference type="EnsemblBacteria" id="CAD78465">
    <property type="protein sequence ID" value="CAD78465"/>
    <property type="gene ID" value="RB8093"/>
</dbReference>
<keyword evidence="2" id="KW-1185">Reference proteome</keyword>
<dbReference type="InParanoid" id="Q7UG64"/>
<proteinExistence type="predicted"/>
<dbReference type="InterPro" id="IPR013783">
    <property type="entry name" value="Ig-like_fold"/>
</dbReference>
<gene>
    <name evidence="1" type="ordered locus">RB8093</name>
</gene>
<protein>
    <submittedName>
        <fullName evidence="1">Uncharacterized protein</fullName>
    </submittedName>
</protein>
<dbReference type="Gene3D" id="2.60.40.10">
    <property type="entry name" value="Immunoglobulins"/>
    <property type="match status" value="1"/>
</dbReference>
<organism evidence="1 2">
    <name type="scientific">Rhodopirellula baltica (strain DSM 10527 / NCIMB 13988 / SH1)</name>
    <dbReference type="NCBI Taxonomy" id="243090"/>
    <lineage>
        <taxon>Bacteria</taxon>
        <taxon>Pseudomonadati</taxon>
        <taxon>Planctomycetota</taxon>
        <taxon>Planctomycetia</taxon>
        <taxon>Pirellulales</taxon>
        <taxon>Pirellulaceae</taxon>
        <taxon>Rhodopirellula</taxon>
    </lineage>
</organism>
<dbReference type="Proteomes" id="UP000001025">
    <property type="component" value="Chromosome"/>
</dbReference>
<dbReference type="EMBL" id="BX294147">
    <property type="protein sequence ID" value="CAD78465.1"/>
    <property type="molecule type" value="Genomic_DNA"/>
</dbReference>
<dbReference type="InterPro" id="IPR011467">
    <property type="entry name" value="DUF1573"/>
</dbReference>
<dbReference type="KEGG" id="rba:RB8093"/>
<dbReference type="STRING" id="243090.RB8093"/>
<evidence type="ECO:0000313" key="1">
    <source>
        <dbReference type="EMBL" id="CAD78465.1"/>
    </source>
</evidence>
<dbReference type="eggNOG" id="ENOG5033MMI">
    <property type="taxonomic scope" value="Bacteria"/>
</dbReference>
<name>Q7UG64_RHOBA</name>
<dbReference type="AlphaFoldDB" id="Q7UG64"/>